<evidence type="ECO:0000256" key="3">
    <source>
        <dbReference type="ARBA" id="ARBA00004669"/>
    </source>
</evidence>
<keyword evidence="7 15" id="KW-0328">Glycosyltransferase</keyword>
<sequence>MELKAAEVLIAREQIAARVRVLAAEISRRYEGQSLTVIGILRGAVIFMADLVREISPSVNVVMEFMKAASYGSSTTSSGKVTISQGTGIAVKGRNILIVEDIVDTGLTLQHLRGYFKDEGAASVEVCVLLDKKERRVVDVPVEYTGFVIPDEFVVGYGMDYDQKMRNLPSIHTVRSVSE</sequence>
<dbReference type="RefSeq" id="WP_154529252.1">
    <property type="nucleotide sequence ID" value="NZ_JAXDZJ010000112.1"/>
</dbReference>
<evidence type="ECO:0000256" key="1">
    <source>
        <dbReference type="ARBA" id="ARBA00001946"/>
    </source>
</evidence>
<reference evidence="17 18" key="1">
    <citation type="submission" date="2019-08" db="EMBL/GenBank/DDBJ databases">
        <title>In-depth cultivation of the pig gut microbiome towards novel bacterial diversity and tailored functional studies.</title>
        <authorList>
            <person name="Wylensek D."/>
            <person name="Hitch T.C.A."/>
            <person name="Clavel T."/>
        </authorList>
    </citation>
    <scope>NUCLEOTIDE SEQUENCE [LARGE SCALE GENOMIC DNA]</scope>
    <source>
        <strain evidence="17 18">SM-530-WT-4B</strain>
    </source>
</reference>
<dbReference type="EC" id="2.4.2.8" evidence="5 15"/>
<gene>
    <name evidence="17" type="primary">hpt</name>
    <name evidence="17" type="ORF">FYJ74_09015</name>
</gene>
<feature type="domain" description="Phosphoribosyltransferase" evidence="16">
    <location>
        <begin position="13"/>
        <end position="161"/>
    </location>
</feature>
<evidence type="ECO:0000313" key="17">
    <source>
        <dbReference type="EMBL" id="MST56170.1"/>
    </source>
</evidence>
<dbReference type="Pfam" id="PF00156">
    <property type="entry name" value="Pribosyltran"/>
    <property type="match status" value="1"/>
</dbReference>
<evidence type="ECO:0000256" key="10">
    <source>
        <dbReference type="ARBA" id="ARBA00022726"/>
    </source>
</evidence>
<dbReference type="GO" id="GO:0006178">
    <property type="term" value="P:guanine salvage"/>
    <property type="evidence" value="ECO:0007669"/>
    <property type="project" value="TreeGrafter"/>
</dbReference>
<dbReference type="Gene3D" id="3.40.50.2020">
    <property type="match status" value="1"/>
</dbReference>
<comment type="caution">
    <text evidence="17">The sequence shown here is derived from an EMBL/GenBank/DDBJ whole genome shotgun (WGS) entry which is preliminary data.</text>
</comment>
<dbReference type="GO" id="GO:0052657">
    <property type="term" value="F:guanine phosphoribosyltransferase activity"/>
    <property type="evidence" value="ECO:0007669"/>
    <property type="project" value="UniProtKB-ARBA"/>
</dbReference>
<evidence type="ECO:0000313" key="18">
    <source>
        <dbReference type="Proteomes" id="UP000473699"/>
    </source>
</evidence>
<dbReference type="GO" id="GO:0000287">
    <property type="term" value="F:magnesium ion binding"/>
    <property type="evidence" value="ECO:0007669"/>
    <property type="project" value="TreeGrafter"/>
</dbReference>
<evidence type="ECO:0000256" key="13">
    <source>
        <dbReference type="ARBA" id="ARBA00048811"/>
    </source>
</evidence>
<keyword evidence="10 15" id="KW-0660">Purine salvage</keyword>
<keyword evidence="18" id="KW-1185">Reference proteome</keyword>
<dbReference type="UniPathway" id="UPA00591">
    <property type="reaction ID" value="UER00648"/>
</dbReference>
<dbReference type="InterPro" id="IPR000836">
    <property type="entry name" value="PRTase_dom"/>
</dbReference>
<dbReference type="GO" id="GO:0006166">
    <property type="term" value="P:purine ribonucleoside salvage"/>
    <property type="evidence" value="ECO:0007669"/>
    <property type="project" value="UniProtKB-KW"/>
</dbReference>
<evidence type="ECO:0000256" key="2">
    <source>
        <dbReference type="ARBA" id="ARBA00004496"/>
    </source>
</evidence>
<dbReference type="GO" id="GO:0032263">
    <property type="term" value="P:GMP salvage"/>
    <property type="evidence" value="ECO:0007669"/>
    <property type="project" value="TreeGrafter"/>
</dbReference>
<dbReference type="PANTHER" id="PTHR43340">
    <property type="entry name" value="HYPOXANTHINE-GUANINE PHOSPHORIBOSYLTRANSFERASE"/>
    <property type="match status" value="1"/>
</dbReference>
<evidence type="ECO:0000259" key="16">
    <source>
        <dbReference type="Pfam" id="PF00156"/>
    </source>
</evidence>
<comment type="pathway">
    <text evidence="3 15">Purine metabolism; IMP biosynthesis via salvage pathway; IMP from hypoxanthine: step 1/1.</text>
</comment>
<dbReference type="PANTHER" id="PTHR43340:SF1">
    <property type="entry name" value="HYPOXANTHINE PHOSPHORIBOSYLTRANSFERASE"/>
    <property type="match status" value="1"/>
</dbReference>
<name>A0A6L5YD75_9BACT</name>
<dbReference type="NCBIfam" id="TIGR01203">
    <property type="entry name" value="HGPRTase"/>
    <property type="match status" value="1"/>
</dbReference>
<organism evidence="17 18">
    <name type="scientific">Pyramidobacter porci</name>
    <dbReference type="NCBI Taxonomy" id="2605789"/>
    <lineage>
        <taxon>Bacteria</taxon>
        <taxon>Thermotogati</taxon>
        <taxon>Synergistota</taxon>
        <taxon>Synergistia</taxon>
        <taxon>Synergistales</taxon>
        <taxon>Dethiosulfovibrionaceae</taxon>
        <taxon>Pyramidobacter</taxon>
    </lineage>
</organism>
<comment type="subcellular location">
    <subcellularLocation>
        <location evidence="2 15">Cytoplasm</location>
    </subcellularLocation>
</comment>
<evidence type="ECO:0000256" key="8">
    <source>
        <dbReference type="ARBA" id="ARBA00022679"/>
    </source>
</evidence>
<dbReference type="EMBL" id="VUNH01000009">
    <property type="protein sequence ID" value="MST56170.1"/>
    <property type="molecule type" value="Genomic_DNA"/>
</dbReference>
<comment type="catalytic activity">
    <reaction evidence="13">
        <text>GMP + diphosphate = guanine + 5-phospho-alpha-D-ribose 1-diphosphate</text>
        <dbReference type="Rhea" id="RHEA:25424"/>
        <dbReference type="ChEBI" id="CHEBI:16235"/>
        <dbReference type="ChEBI" id="CHEBI:33019"/>
        <dbReference type="ChEBI" id="CHEBI:58017"/>
        <dbReference type="ChEBI" id="CHEBI:58115"/>
        <dbReference type="EC" id="2.4.2.8"/>
    </reaction>
    <physiologicalReaction direction="right-to-left" evidence="13">
        <dbReference type="Rhea" id="RHEA:25426"/>
    </physiologicalReaction>
</comment>
<proteinExistence type="inferred from homology"/>
<keyword evidence="11 15" id="KW-0547">Nucleotide-binding</keyword>
<dbReference type="GO" id="GO:0032264">
    <property type="term" value="P:IMP salvage"/>
    <property type="evidence" value="ECO:0007669"/>
    <property type="project" value="UniProtKB-UniPathway"/>
</dbReference>
<dbReference type="SUPFAM" id="SSF53271">
    <property type="entry name" value="PRTase-like"/>
    <property type="match status" value="1"/>
</dbReference>
<keyword evidence="12 15" id="KW-0460">Magnesium</keyword>
<dbReference type="FunFam" id="3.40.50.2020:FF:000006">
    <property type="entry name" value="Hypoxanthine phosphoribosyltransferase"/>
    <property type="match status" value="1"/>
</dbReference>
<dbReference type="GO" id="GO:0046100">
    <property type="term" value="P:hypoxanthine metabolic process"/>
    <property type="evidence" value="ECO:0007669"/>
    <property type="project" value="TreeGrafter"/>
</dbReference>
<dbReference type="AlphaFoldDB" id="A0A6L5YD75"/>
<dbReference type="GO" id="GO:0004422">
    <property type="term" value="F:hypoxanthine phosphoribosyltransferase activity"/>
    <property type="evidence" value="ECO:0007669"/>
    <property type="project" value="InterPro"/>
</dbReference>
<evidence type="ECO:0000256" key="15">
    <source>
        <dbReference type="RuleBase" id="RU364099"/>
    </source>
</evidence>
<dbReference type="InterPro" id="IPR029057">
    <property type="entry name" value="PRTase-like"/>
</dbReference>
<evidence type="ECO:0000256" key="12">
    <source>
        <dbReference type="ARBA" id="ARBA00022842"/>
    </source>
</evidence>
<dbReference type="GO" id="GO:0005829">
    <property type="term" value="C:cytosol"/>
    <property type="evidence" value="ECO:0007669"/>
    <property type="project" value="TreeGrafter"/>
</dbReference>
<evidence type="ECO:0000256" key="14">
    <source>
        <dbReference type="ARBA" id="ARBA00049402"/>
    </source>
</evidence>
<dbReference type="Proteomes" id="UP000473699">
    <property type="component" value="Unassembled WGS sequence"/>
</dbReference>
<protein>
    <recommendedName>
        <fullName evidence="5 15">Hypoxanthine phosphoribosyltransferase</fullName>
        <ecNumber evidence="5 15">2.4.2.8</ecNumber>
    </recommendedName>
</protein>
<keyword evidence="6 15" id="KW-0963">Cytoplasm</keyword>
<evidence type="ECO:0000256" key="6">
    <source>
        <dbReference type="ARBA" id="ARBA00022490"/>
    </source>
</evidence>
<evidence type="ECO:0000256" key="11">
    <source>
        <dbReference type="ARBA" id="ARBA00022741"/>
    </source>
</evidence>
<keyword evidence="9 15" id="KW-0479">Metal-binding</keyword>
<evidence type="ECO:0000256" key="9">
    <source>
        <dbReference type="ARBA" id="ARBA00022723"/>
    </source>
</evidence>
<accession>A0A6L5YD75</accession>
<dbReference type="InterPro" id="IPR005904">
    <property type="entry name" value="Hxn_phspho_trans"/>
</dbReference>
<comment type="catalytic activity">
    <reaction evidence="14">
        <text>IMP + diphosphate = hypoxanthine + 5-phospho-alpha-D-ribose 1-diphosphate</text>
        <dbReference type="Rhea" id="RHEA:17973"/>
        <dbReference type="ChEBI" id="CHEBI:17368"/>
        <dbReference type="ChEBI" id="CHEBI:33019"/>
        <dbReference type="ChEBI" id="CHEBI:58017"/>
        <dbReference type="ChEBI" id="CHEBI:58053"/>
        <dbReference type="EC" id="2.4.2.8"/>
    </reaction>
    <physiologicalReaction direction="right-to-left" evidence="14">
        <dbReference type="Rhea" id="RHEA:17975"/>
    </physiologicalReaction>
</comment>
<dbReference type="CDD" id="cd06223">
    <property type="entry name" value="PRTases_typeI"/>
    <property type="match status" value="1"/>
</dbReference>
<dbReference type="InterPro" id="IPR050408">
    <property type="entry name" value="HGPRT"/>
</dbReference>
<keyword evidence="8 15" id="KW-0808">Transferase</keyword>
<comment type="similarity">
    <text evidence="4 15">Belongs to the purine/pyrimidine phosphoribosyltransferase family.</text>
</comment>
<evidence type="ECO:0000256" key="5">
    <source>
        <dbReference type="ARBA" id="ARBA00011895"/>
    </source>
</evidence>
<dbReference type="GO" id="GO:0000166">
    <property type="term" value="F:nucleotide binding"/>
    <property type="evidence" value="ECO:0007669"/>
    <property type="project" value="UniProtKB-KW"/>
</dbReference>
<evidence type="ECO:0000256" key="4">
    <source>
        <dbReference type="ARBA" id="ARBA00008391"/>
    </source>
</evidence>
<comment type="cofactor">
    <cofactor evidence="1 15">
        <name>Mg(2+)</name>
        <dbReference type="ChEBI" id="CHEBI:18420"/>
    </cofactor>
</comment>
<evidence type="ECO:0000256" key="7">
    <source>
        <dbReference type="ARBA" id="ARBA00022676"/>
    </source>
</evidence>